<dbReference type="PANTHER" id="PTHR11079:SF156">
    <property type="entry name" value="INACTIVE TRNA-SPECIFIC ADENOSINE DEAMINASE-LIKE PROTEIN 3-RELATED"/>
    <property type="match status" value="1"/>
</dbReference>
<dbReference type="GO" id="GO:0052717">
    <property type="term" value="F:tRNA-specific adenosine-34 deaminase activity"/>
    <property type="evidence" value="ECO:0007669"/>
    <property type="project" value="TreeGrafter"/>
</dbReference>
<reference evidence="3" key="1">
    <citation type="submission" date="2021-01" db="EMBL/GenBank/DDBJ databases">
        <title>Metabolic potential, ecology and presence of endohyphal bacteria is reflected in genomic diversity of Mucoromycotina.</title>
        <authorList>
            <person name="Muszewska A."/>
            <person name="Okrasinska A."/>
            <person name="Steczkiewicz K."/>
            <person name="Drgas O."/>
            <person name="Orlowska M."/>
            <person name="Perlinska-Lenart U."/>
            <person name="Aleksandrzak-Piekarczyk T."/>
            <person name="Szatraj K."/>
            <person name="Zielenkiewicz U."/>
            <person name="Pilsyk S."/>
            <person name="Malc E."/>
            <person name="Mieczkowski P."/>
            <person name="Kruszewska J.S."/>
            <person name="Biernat P."/>
            <person name="Pawlowska J."/>
        </authorList>
    </citation>
    <scope>NUCLEOTIDE SEQUENCE</scope>
    <source>
        <strain evidence="3">WA0000018081</strain>
    </source>
</reference>
<dbReference type="PANTHER" id="PTHR11079">
    <property type="entry name" value="CYTOSINE DEAMINASE FAMILY MEMBER"/>
    <property type="match status" value="1"/>
</dbReference>
<keyword evidence="4" id="KW-1185">Reference proteome</keyword>
<evidence type="ECO:0008006" key="5">
    <source>
        <dbReference type="Google" id="ProtNLM"/>
    </source>
</evidence>
<evidence type="ECO:0000256" key="1">
    <source>
        <dbReference type="ARBA" id="ARBA00022694"/>
    </source>
</evidence>
<evidence type="ECO:0000313" key="4">
    <source>
        <dbReference type="Proteomes" id="UP000613177"/>
    </source>
</evidence>
<dbReference type="AlphaFoldDB" id="A0A8H7VWD5"/>
<name>A0A8H7VWD5_9FUNG</name>
<protein>
    <recommendedName>
        <fullName evidence="5">CMP/dCMP-type deaminase domain-containing protein</fullName>
    </recommendedName>
</protein>
<gene>
    <name evidence="3" type="ORF">INT48_004188</name>
</gene>
<dbReference type="SUPFAM" id="SSF53927">
    <property type="entry name" value="Cytidine deaminase-like"/>
    <property type="match status" value="1"/>
</dbReference>
<proteinExistence type="inferred from homology"/>
<sequence>MSTKKQTGSKETKVYIPREQWPFIEVLADEFYRSFEGVLVYAAEIIPQQTNVLLKFVQKKLPALEGLEHAKRIRRVSGADKLQVLLCLASALPEQELTSLFATQELENVQVVTVSISKYAPLNREQYEAWNKSWPLTFREDTRLDPKFTQEDFDTIRTNISQLDHTTMVCRIVDPATNQVMAEECDRRESHPLHHAVINSIDVVAQKERELAGGVGRMKRVANQMVGEEETQKSRYLCTGYDIYITYEPCAMVARVFYNIPSKTGALGTNYKIHAHPSLNHHYRVFKNILDVNDVLDSTLVDQE</sequence>
<dbReference type="Proteomes" id="UP000613177">
    <property type="component" value="Unassembled WGS sequence"/>
</dbReference>
<evidence type="ECO:0000313" key="3">
    <source>
        <dbReference type="EMBL" id="KAG2229584.1"/>
    </source>
</evidence>
<dbReference type="Gene3D" id="3.40.140.10">
    <property type="entry name" value="Cytidine Deaminase, domain 2"/>
    <property type="match status" value="1"/>
</dbReference>
<organism evidence="3 4">
    <name type="scientific">Thamnidium elegans</name>
    <dbReference type="NCBI Taxonomy" id="101142"/>
    <lineage>
        <taxon>Eukaryota</taxon>
        <taxon>Fungi</taxon>
        <taxon>Fungi incertae sedis</taxon>
        <taxon>Mucoromycota</taxon>
        <taxon>Mucoromycotina</taxon>
        <taxon>Mucoromycetes</taxon>
        <taxon>Mucorales</taxon>
        <taxon>Mucorineae</taxon>
        <taxon>Mucoraceae</taxon>
        <taxon>Thamnidium</taxon>
    </lineage>
</organism>
<dbReference type="InterPro" id="IPR016193">
    <property type="entry name" value="Cytidine_deaminase-like"/>
</dbReference>
<dbReference type="GO" id="GO:0005737">
    <property type="term" value="C:cytoplasm"/>
    <property type="evidence" value="ECO:0007669"/>
    <property type="project" value="TreeGrafter"/>
</dbReference>
<feature type="non-terminal residue" evidence="3">
    <location>
        <position position="1"/>
    </location>
</feature>
<accession>A0A8H7VWD5</accession>
<evidence type="ECO:0000256" key="2">
    <source>
        <dbReference type="ARBA" id="ARBA00038160"/>
    </source>
</evidence>
<dbReference type="EMBL" id="JAEPRE010000260">
    <property type="protein sequence ID" value="KAG2229584.1"/>
    <property type="molecule type" value="Genomic_DNA"/>
</dbReference>
<keyword evidence="1" id="KW-0819">tRNA processing</keyword>
<dbReference type="GO" id="GO:0008033">
    <property type="term" value="P:tRNA processing"/>
    <property type="evidence" value="ECO:0007669"/>
    <property type="project" value="UniProtKB-KW"/>
</dbReference>
<comment type="caution">
    <text evidence="3">The sequence shown here is derived from an EMBL/GenBank/DDBJ whole genome shotgun (WGS) entry which is preliminary data.</text>
</comment>
<dbReference type="GO" id="GO:0005634">
    <property type="term" value="C:nucleus"/>
    <property type="evidence" value="ECO:0007669"/>
    <property type="project" value="TreeGrafter"/>
</dbReference>
<comment type="similarity">
    <text evidence="2">Belongs to the cytidine and deoxycytidylate deaminase family. ADAT3 subfamily.</text>
</comment>